<evidence type="ECO:0000256" key="1">
    <source>
        <dbReference type="ARBA" id="ARBA00023015"/>
    </source>
</evidence>
<feature type="domain" description="HTH araC/xylS-type" evidence="4">
    <location>
        <begin position="206"/>
        <end position="303"/>
    </location>
</feature>
<dbReference type="EMBL" id="JAOVZB010000006">
    <property type="protein sequence ID" value="MCV2403863.1"/>
    <property type="molecule type" value="Genomic_DNA"/>
</dbReference>
<protein>
    <submittedName>
        <fullName evidence="5">AraC family transcriptional regulator</fullName>
    </submittedName>
</protein>
<dbReference type="InterPro" id="IPR020449">
    <property type="entry name" value="Tscrpt_reg_AraC-type_HTH"/>
</dbReference>
<dbReference type="InterPro" id="IPR009057">
    <property type="entry name" value="Homeodomain-like_sf"/>
</dbReference>
<dbReference type="SMART" id="SM00342">
    <property type="entry name" value="HTH_ARAC"/>
    <property type="match status" value="1"/>
</dbReference>
<keyword evidence="6" id="KW-1185">Reference proteome</keyword>
<comment type="caution">
    <text evidence="5">The sequence shown here is derived from an EMBL/GenBank/DDBJ whole genome shotgun (WGS) entry which is preliminary data.</text>
</comment>
<dbReference type="PRINTS" id="PR00032">
    <property type="entry name" value="HTHARAC"/>
</dbReference>
<reference evidence="5 6" key="1">
    <citation type="submission" date="2022-10" db="EMBL/GenBank/DDBJ databases">
        <title>Marinomonas transparenta sp. nov. and Marinomonas sargassi sp. nov., isolated from marine alga (Sargassum natans (L.) Gaillon).</title>
        <authorList>
            <person name="Wang Y."/>
        </authorList>
    </citation>
    <scope>NUCLEOTIDE SEQUENCE [LARGE SCALE GENOMIC DNA]</scope>
    <source>
        <strain evidence="5 6">C2222</strain>
    </source>
</reference>
<dbReference type="InterPro" id="IPR009594">
    <property type="entry name" value="Tscrpt_reg_HTH_AraC_N"/>
</dbReference>
<dbReference type="PROSITE" id="PS01124">
    <property type="entry name" value="HTH_ARAC_FAMILY_2"/>
    <property type="match status" value="1"/>
</dbReference>
<keyword evidence="1" id="KW-0805">Transcription regulation</keyword>
<evidence type="ECO:0000259" key="4">
    <source>
        <dbReference type="PROSITE" id="PS01124"/>
    </source>
</evidence>
<evidence type="ECO:0000256" key="3">
    <source>
        <dbReference type="ARBA" id="ARBA00023163"/>
    </source>
</evidence>
<dbReference type="PANTHER" id="PTHR46796">
    <property type="entry name" value="HTH-TYPE TRANSCRIPTIONAL ACTIVATOR RHAS-RELATED"/>
    <property type="match status" value="1"/>
</dbReference>
<dbReference type="InterPro" id="IPR018060">
    <property type="entry name" value="HTH_AraC"/>
</dbReference>
<dbReference type="Pfam" id="PF06719">
    <property type="entry name" value="AraC_N"/>
    <property type="match status" value="1"/>
</dbReference>
<name>A0ABT2YVH8_9GAMM</name>
<evidence type="ECO:0000313" key="6">
    <source>
        <dbReference type="Proteomes" id="UP001209713"/>
    </source>
</evidence>
<evidence type="ECO:0000256" key="2">
    <source>
        <dbReference type="ARBA" id="ARBA00023125"/>
    </source>
</evidence>
<dbReference type="SUPFAM" id="SSF46689">
    <property type="entry name" value="Homeodomain-like"/>
    <property type="match status" value="2"/>
</dbReference>
<organism evidence="5 6">
    <name type="scientific">Marinomonas sargassi</name>
    <dbReference type="NCBI Taxonomy" id="2984494"/>
    <lineage>
        <taxon>Bacteria</taxon>
        <taxon>Pseudomonadati</taxon>
        <taxon>Pseudomonadota</taxon>
        <taxon>Gammaproteobacteria</taxon>
        <taxon>Oceanospirillales</taxon>
        <taxon>Oceanospirillaceae</taxon>
        <taxon>Marinomonas</taxon>
    </lineage>
</organism>
<keyword evidence="2" id="KW-0238">DNA-binding</keyword>
<accession>A0ABT2YVH8</accession>
<gene>
    <name evidence="5" type="ORF">OFY17_13405</name>
</gene>
<sequence>MGYSSSIENILQTCKRKPTQLVENRVAFAGPHAELSIYDTYEEAENISLKADSMLYCGMVSGAKRMHTKDRSAIPFLPHESFVLAPHEEVFIDFPEAKRNAPTTCLTIAISDERVAQICDRMNDQIIQHSPHDIQIDPHQHLHTIHTQATQQVLERLTSDFIQNDPDRDLLVDFGVNELVTRILRHHGKNALLQFSAQAPDSNGLTCVIHWIENNLSSPLDSYVLAKMACMSRSRFYECFKNQLGCTPLEYQHQRRMEQAFKKLQQQRSVTSVCYELGYQSLSHFSRRFHQHFGLSPRQVTQRQH</sequence>
<keyword evidence="3" id="KW-0804">Transcription</keyword>
<dbReference type="Pfam" id="PF12833">
    <property type="entry name" value="HTH_18"/>
    <property type="match status" value="1"/>
</dbReference>
<dbReference type="InterPro" id="IPR050204">
    <property type="entry name" value="AraC_XylS_family_regulators"/>
</dbReference>
<dbReference type="RefSeq" id="WP_263531245.1">
    <property type="nucleotide sequence ID" value="NZ_JAOVZB010000006.1"/>
</dbReference>
<evidence type="ECO:0000313" key="5">
    <source>
        <dbReference type="EMBL" id="MCV2403863.1"/>
    </source>
</evidence>
<dbReference type="Proteomes" id="UP001209713">
    <property type="component" value="Unassembled WGS sequence"/>
</dbReference>
<dbReference type="Gene3D" id="1.10.10.60">
    <property type="entry name" value="Homeodomain-like"/>
    <property type="match status" value="1"/>
</dbReference>
<proteinExistence type="predicted"/>